<dbReference type="InterPro" id="IPR008271">
    <property type="entry name" value="Ser/Thr_kinase_AS"/>
</dbReference>
<reference evidence="7 8" key="1">
    <citation type="submission" date="2020-08" db="EMBL/GenBank/DDBJ databases">
        <title>A Genomic Blueprint of the Chicken Gut Microbiome.</title>
        <authorList>
            <person name="Gilroy R."/>
            <person name="Ravi A."/>
            <person name="Getino M."/>
            <person name="Pursley I."/>
            <person name="Horton D.L."/>
            <person name="Alikhan N.-F."/>
            <person name="Baker D."/>
            <person name="Gharbi K."/>
            <person name="Hall N."/>
            <person name="Watson M."/>
            <person name="Adriaenssens E.M."/>
            <person name="Foster-Nyarko E."/>
            <person name="Jarju S."/>
            <person name="Secka A."/>
            <person name="Antonio M."/>
            <person name="Oren A."/>
            <person name="Chaudhuri R."/>
            <person name="La Ragione R.M."/>
            <person name="Hildebrand F."/>
            <person name="Pallen M.J."/>
        </authorList>
    </citation>
    <scope>NUCLEOTIDE SEQUENCE [LARGE SCALE GENOMIC DNA]</scope>
    <source>
        <strain evidence="7 8">Sa5BUN4</strain>
    </source>
</reference>
<dbReference type="Gene3D" id="1.10.510.10">
    <property type="entry name" value="Transferase(Phosphotransferase) domain 1"/>
    <property type="match status" value="1"/>
</dbReference>
<dbReference type="CDD" id="cd14014">
    <property type="entry name" value="STKc_PknB_like"/>
    <property type="match status" value="1"/>
</dbReference>
<dbReference type="GO" id="GO:0005524">
    <property type="term" value="F:ATP binding"/>
    <property type="evidence" value="ECO:0007669"/>
    <property type="project" value="UniProtKB-UniRule"/>
</dbReference>
<evidence type="ECO:0000256" key="1">
    <source>
        <dbReference type="ARBA" id="ARBA00022679"/>
    </source>
</evidence>
<evidence type="ECO:0000313" key="7">
    <source>
        <dbReference type="EMBL" id="MBD7953309.1"/>
    </source>
</evidence>
<dbReference type="Gene3D" id="1.25.40.10">
    <property type="entry name" value="Tetratricopeptide repeat domain"/>
    <property type="match status" value="2"/>
</dbReference>
<protein>
    <submittedName>
        <fullName evidence="7">Protein kinase</fullName>
    </submittedName>
</protein>
<dbReference type="PANTHER" id="PTHR43289">
    <property type="entry name" value="MITOGEN-ACTIVATED PROTEIN KINASE KINASE KINASE 20-RELATED"/>
    <property type="match status" value="1"/>
</dbReference>
<evidence type="ECO:0000259" key="6">
    <source>
        <dbReference type="PROSITE" id="PS50011"/>
    </source>
</evidence>
<dbReference type="PROSITE" id="PS00108">
    <property type="entry name" value="PROTEIN_KINASE_ST"/>
    <property type="match status" value="1"/>
</dbReference>
<dbReference type="SUPFAM" id="SSF56112">
    <property type="entry name" value="Protein kinase-like (PK-like)"/>
    <property type="match status" value="1"/>
</dbReference>
<dbReference type="EMBL" id="JACSQS010000002">
    <property type="protein sequence ID" value="MBD7953309.1"/>
    <property type="molecule type" value="Genomic_DNA"/>
</dbReference>
<keyword evidence="8" id="KW-1185">Reference proteome</keyword>
<organism evidence="7 8">
    <name type="scientific">Stenotrophomonas lacuserhaii</name>
    <dbReference type="NCBI Taxonomy" id="2760084"/>
    <lineage>
        <taxon>Bacteria</taxon>
        <taxon>Pseudomonadati</taxon>
        <taxon>Pseudomonadota</taxon>
        <taxon>Gammaproteobacteria</taxon>
        <taxon>Lysobacterales</taxon>
        <taxon>Lysobacteraceae</taxon>
        <taxon>Stenotrophomonas</taxon>
    </lineage>
</organism>
<dbReference type="InterPro" id="IPR000719">
    <property type="entry name" value="Prot_kinase_dom"/>
</dbReference>
<evidence type="ECO:0000256" key="2">
    <source>
        <dbReference type="ARBA" id="ARBA00022741"/>
    </source>
</evidence>
<keyword evidence="4 5" id="KW-0067">ATP-binding</keyword>
<evidence type="ECO:0000256" key="4">
    <source>
        <dbReference type="ARBA" id="ARBA00022840"/>
    </source>
</evidence>
<evidence type="ECO:0000256" key="3">
    <source>
        <dbReference type="ARBA" id="ARBA00022777"/>
    </source>
</evidence>
<dbReference type="AlphaFoldDB" id="A0A8X8FS35"/>
<dbReference type="SMART" id="SM00220">
    <property type="entry name" value="S_TKc"/>
    <property type="match status" value="1"/>
</dbReference>
<keyword evidence="2 5" id="KW-0547">Nucleotide-binding</keyword>
<accession>A0A8X8FS35</accession>
<dbReference type="PROSITE" id="PS50011">
    <property type="entry name" value="PROTEIN_KINASE_DOM"/>
    <property type="match status" value="1"/>
</dbReference>
<dbReference type="PROSITE" id="PS00107">
    <property type="entry name" value="PROTEIN_KINASE_ATP"/>
    <property type="match status" value="1"/>
</dbReference>
<dbReference type="SUPFAM" id="SSF48452">
    <property type="entry name" value="TPR-like"/>
    <property type="match status" value="2"/>
</dbReference>
<comment type="caution">
    <text evidence="7">The sequence shown here is derived from an EMBL/GenBank/DDBJ whole genome shotgun (WGS) entry which is preliminary data.</text>
</comment>
<gene>
    <name evidence="7" type="ORF">H9654_03725</name>
</gene>
<feature type="domain" description="Protein kinase" evidence="6">
    <location>
        <begin position="76"/>
        <end position="359"/>
    </location>
</feature>
<keyword evidence="3 7" id="KW-0418">Kinase</keyword>
<dbReference type="Pfam" id="PF00069">
    <property type="entry name" value="Pkinase"/>
    <property type="match status" value="1"/>
</dbReference>
<dbReference type="InterPro" id="IPR011990">
    <property type="entry name" value="TPR-like_helical_dom_sf"/>
</dbReference>
<dbReference type="InterPro" id="IPR017441">
    <property type="entry name" value="Protein_kinase_ATP_BS"/>
</dbReference>
<proteinExistence type="predicted"/>
<evidence type="ECO:0000313" key="8">
    <source>
        <dbReference type="Proteomes" id="UP000636938"/>
    </source>
</evidence>
<feature type="binding site" evidence="5">
    <location>
        <position position="107"/>
    </location>
    <ligand>
        <name>ATP</name>
        <dbReference type="ChEBI" id="CHEBI:30616"/>
    </ligand>
</feature>
<keyword evidence="1" id="KW-0808">Transferase</keyword>
<dbReference type="Proteomes" id="UP000636938">
    <property type="component" value="Unassembled WGS sequence"/>
</dbReference>
<dbReference type="GO" id="GO:0004674">
    <property type="term" value="F:protein serine/threonine kinase activity"/>
    <property type="evidence" value="ECO:0007669"/>
    <property type="project" value="TreeGrafter"/>
</dbReference>
<dbReference type="Pfam" id="PF13424">
    <property type="entry name" value="TPR_12"/>
    <property type="match status" value="1"/>
</dbReference>
<dbReference type="PANTHER" id="PTHR43289:SF34">
    <property type="entry name" value="SERINE_THREONINE-PROTEIN KINASE YBDM-RELATED"/>
    <property type="match status" value="1"/>
</dbReference>
<dbReference type="Gene3D" id="3.30.200.20">
    <property type="entry name" value="Phosphorylase Kinase, domain 1"/>
    <property type="match status" value="1"/>
</dbReference>
<dbReference type="InterPro" id="IPR011009">
    <property type="entry name" value="Kinase-like_dom_sf"/>
</dbReference>
<name>A0A8X8FS35_9GAMM</name>
<sequence>MDALRWRELSSWLDQLLELDEDGRVARLRQVAGRDPGLAAELEKMLAHERDSEQFMAQPVFSAPGSSRGGSRIGPYRLLQLLGEGGMGEVWLAERCDGMYERKVALKLLRSGLAEPGLHARFARERQILARLQHPHLAQLHNAGIDPQGHPYFALDYVQGEPITAYCQRRMLPLEERLRLMLQVCSVVAHAHANLVVHRDLKPSNILVADGGVKLLDFGIAQLLDPDGVAAVAAPGEPCAFTLHYAAPEQVRGDPLSTRTDVYSLGVVIYEVVTGHKPYRLRRHSDSEWERCILDVQPMPASRRLLQGEAGMSVPAAARRLARRVRGDLDLLLVKAMAKDPQQRYGSVDALAEDLRRFLDGRPLRAHPPGTGYRLRKYLRRHRWGVTGASLALSALLAVSTMAVWQARQARQETARAQAMQDFNIGLFDRAASVRHGHFDVRQLLETGQQRAQAELAGQPLALAEMEGVIGRLHIGLGDYQTALRILDQQRTLLQAQQDVPGALQLEAVTQRARALRMLGRDRECVAHLQAAASIADQQQDLLPTAVAGFASELAHCQTQLGQVRAARAAFIRALALYQRGQGNPRGIAGALAGLAGLDAEAGLDARAREGYQQALALLQRAAPGTPEAIGMRRQLGQMLARSGNAEEASAALDQAWQSAVQAFGPDHPETLVVQRARALLALQQGRRAWAGPVLGEVRDKLAFALGPDHREVGLAEHALGDLARADGNDQATVSHYRTAVRIWRQPDHVALLPQGLLDLGEAERAAGSPARAAAAWREARQLLIAQRGIPSSAVRQLDLRLARLPRLPRPAEQMSPATANN</sequence>
<evidence type="ECO:0000256" key="5">
    <source>
        <dbReference type="PROSITE-ProRule" id="PRU10141"/>
    </source>
</evidence>
<dbReference type="RefSeq" id="WP_191769130.1">
    <property type="nucleotide sequence ID" value="NZ_JACSQS010000002.1"/>
</dbReference>